<dbReference type="Pfam" id="PF07291">
    <property type="entry name" value="MauE"/>
    <property type="match status" value="1"/>
</dbReference>
<name>A0ABW5TRC2_9SPHI</name>
<accession>A0ABW5TRC2</accession>
<comment type="subcellular location">
    <subcellularLocation>
        <location evidence="1">Membrane</location>
        <topology evidence="1">Multi-pass membrane protein</topology>
    </subcellularLocation>
</comment>
<evidence type="ECO:0000256" key="2">
    <source>
        <dbReference type="ARBA" id="ARBA00022692"/>
    </source>
</evidence>
<evidence type="ECO:0000256" key="5">
    <source>
        <dbReference type="SAM" id="Phobius"/>
    </source>
</evidence>
<keyword evidence="4 5" id="KW-0472">Membrane</keyword>
<evidence type="ECO:0000313" key="8">
    <source>
        <dbReference type="Proteomes" id="UP001597546"/>
    </source>
</evidence>
<comment type="caution">
    <text evidence="7">The sequence shown here is derived from an EMBL/GenBank/DDBJ whole genome shotgun (WGS) entry which is preliminary data.</text>
</comment>
<dbReference type="PANTHER" id="PTHR36974">
    <property type="entry name" value="MEMBRANE PROTEIN-RELATED"/>
    <property type="match status" value="1"/>
</dbReference>
<protein>
    <submittedName>
        <fullName evidence="7">MauE/DoxX family redox-associated membrane protein</fullName>
    </submittedName>
</protein>
<evidence type="ECO:0000256" key="3">
    <source>
        <dbReference type="ARBA" id="ARBA00022989"/>
    </source>
</evidence>
<keyword evidence="3 5" id="KW-1133">Transmembrane helix</keyword>
<dbReference type="InterPro" id="IPR009908">
    <property type="entry name" value="Methylamine_util_MauE"/>
</dbReference>
<feature type="transmembrane region" description="Helical" evidence="5">
    <location>
        <begin position="65"/>
        <end position="82"/>
    </location>
</feature>
<organism evidence="7 8">
    <name type="scientific">Pedobacter alpinus</name>
    <dbReference type="NCBI Taxonomy" id="1590643"/>
    <lineage>
        <taxon>Bacteria</taxon>
        <taxon>Pseudomonadati</taxon>
        <taxon>Bacteroidota</taxon>
        <taxon>Sphingobacteriia</taxon>
        <taxon>Sphingobacteriales</taxon>
        <taxon>Sphingobacteriaceae</taxon>
        <taxon>Pedobacter</taxon>
    </lineage>
</organism>
<dbReference type="PANTHER" id="PTHR36974:SF1">
    <property type="entry name" value="DOXX FAMILY MEMBRANE PROTEIN"/>
    <property type="match status" value="1"/>
</dbReference>
<keyword evidence="2 5" id="KW-0812">Transmembrane</keyword>
<gene>
    <name evidence="7" type="ORF">ACFSSE_03065</name>
</gene>
<dbReference type="EMBL" id="JBHULV010000008">
    <property type="protein sequence ID" value="MFD2730671.1"/>
    <property type="molecule type" value="Genomic_DNA"/>
</dbReference>
<keyword evidence="8" id="KW-1185">Reference proteome</keyword>
<evidence type="ECO:0000256" key="1">
    <source>
        <dbReference type="ARBA" id="ARBA00004141"/>
    </source>
</evidence>
<evidence type="ECO:0000259" key="6">
    <source>
        <dbReference type="Pfam" id="PF07291"/>
    </source>
</evidence>
<evidence type="ECO:0000313" key="7">
    <source>
        <dbReference type="EMBL" id="MFD2730671.1"/>
    </source>
</evidence>
<reference evidence="8" key="1">
    <citation type="journal article" date="2019" name="Int. J. Syst. Evol. Microbiol.">
        <title>The Global Catalogue of Microorganisms (GCM) 10K type strain sequencing project: providing services to taxonomists for standard genome sequencing and annotation.</title>
        <authorList>
            <consortium name="The Broad Institute Genomics Platform"/>
            <consortium name="The Broad Institute Genome Sequencing Center for Infectious Disease"/>
            <person name="Wu L."/>
            <person name="Ma J."/>
        </authorList>
    </citation>
    <scope>NUCLEOTIDE SEQUENCE [LARGE SCALE GENOMIC DNA]</scope>
    <source>
        <strain evidence="8">KCTC 42456</strain>
    </source>
</reference>
<dbReference type="RefSeq" id="WP_379040530.1">
    <property type="nucleotide sequence ID" value="NZ_JBHSKW010000005.1"/>
</dbReference>
<dbReference type="Proteomes" id="UP001597546">
    <property type="component" value="Unassembled WGS sequence"/>
</dbReference>
<feature type="transmembrane region" description="Helical" evidence="5">
    <location>
        <begin position="7"/>
        <end position="23"/>
    </location>
</feature>
<feature type="transmembrane region" description="Helical" evidence="5">
    <location>
        <begin position="43"/>
        <end position="58"/>
    </location>
</feature>
<sequence length="118" mass="13480">MKKSHYAVLMGSVYVLAGTYHFINPSFYLQIMPKYLPNHLELVYLSGLAEIIAGGLLIPKKTRKLGAWGIIVLLIAVFPANIQMAINEYAEGGFMFYISLIRLPFQFLLMYWAYILQD</sequence>
<evidence type="ECO:0000256" key="4">
    <source>
        <dbReference type="ARBA" id="ARBA00023136"/>
    </source>
</evidence>
<feature type="transmembrane region" description="Helical" evidence="5">
    <location>
        <begin position="94"/>
        <end position="116"/>
    </location>
</feature>
<feature type="domain" description="Methylamine utilisation protein MauE" evidence="6">
    <location>
        <begin position="7"/>
        <end position="76"/>
    </location>
</feature>
<proteinExistence type="predicted"/>